<gene>
    <name evidence="1" type="ORF">PPERSA_11253</name>
</gene>
<sequence length="114" mass="13689">MAQNYFNNKDPIEILNAEFRLHFNNSKSTFTTFFVLSNNQNVFLNYSQMDQIIKQNFKDQDCIFQWYDKEDNLQEYHINSTEVTSINIELWQQDINLNICELNEFQIALGFLDD</sequence>
<dbReference type="AlphaFoldDB" id="A0A0V0R0M1"/>
<evidence type="ECO:0000313" key="2">
    <source>
        <dbReference type="Proteomes" id="UP000054937"/>
    </source>
</evidence>
<dbReference type="EMBL" id="LDAU01000082">
    <property type="protein sequence ID" value="KRX07704.1"/>
    <property type="molecule type" value="Genomic_DNA"/>
</dbReference>
<keyword evidence="2" id="KW-1185">Reference proteome</keyword>
<dbReference type="InParanoid" id="A0A0V0R0M1"/>
<proteinExistence type="predicted"/>
<evidence type="ECO:0000313" key="1">
    <source>
        <dbReference type="EMBL" id="KRX07704.1"/>
    </source>
</evidence>
<name>A0A0V0R0M1_PSEPJ</name>
<reference evidence="1 2" key="1">
    <citation type="journal article" date="2015" name="Sci. Rep.">
        <title>Genome of the facultative scuticociliatosis pathogen Pseudocohnilembus persalinus provides insight into its virulence through horizontal gene transfer.</title>
        <authorList>
            <person name="Xiong J."/>
            <person name="Wang G."/>
            <person name="Cheng J."/>
            <person name="Tian M."/>
            <person name="Pan X."/>
            <person name="Warren A."/>
            <person name="Jiang C."/>
            <person name="Yuan D."/>
            <person name="Miao W."/>
        </authorList>
    </citation>
    <scope>NUCLEOTIDE SEQUENCE [LARGE SCALE GENOMIC DNA]</scope>
    <source>
        <strain evidence="1">36N120E</strain>
    </source>
</reference>
<protein>
    <submittedName>
        <fullName evidence="1">Uncharacterized protein</fullName>
    </submittedName>
</protein>
<organism evidence="1 2">
    <name type="scientific">Pseudocohnilembus persalinus</name>
    <name type="common">Ciliate</name>
    <dbReference type="NCBI Taxonomy" id="266149"/>
    <lineage>
        <taxon>Eukaryota</taxon>
        <taxon>Sar</taxon>
        <taxon>Alveolata</taxon>
        <taxon>Ciliophora</taxon>
        <taxon>Intramacronucleata</taxon>
        <taxon>Oligohymenophorea</taxon>
        <taxon>Scuticociliatia</taxon>
        <taxon>Philasterida</taxon>
        <taxon>Pseudocohnilembidae</taxon>
        <taxon>Pseudocohnilembus</taxon>
    </lineage>
</organism>
<comment type="caution">
    <text evidence="1">The sequence shown here is derived from an EMBL/GenBank/DDBJ whole genome shotgun (WGS) entry which is preliminary data.</text>
</comment>
<dbReference type="Proteomes" id="UP000054937">
    <property type="component" value="Unassembled WGS sequence"/>
</dbReference>
<accession>A0A0V0R0M1</accession>